<name>A0A2J8AJM1_9CHLO</name>
<comment type="subcellular location">
    <subcellularLocation>
        <location evidence="1">Mitochondrion outer membrane</location>
    </subcellularLocation>
</comment>
<dbReference type="Proteomes" id="UP000236333">
    <property type="component" value="Unassembled WGS sequence"/>
</dbReference>
<evidence type="ECO:0000313" key="11">
    <source>
        <dbReference type="Proteomes" id="UP000236333"/>
    </source>
</evidence>
<keyword evidence="11" id="KW-1185">Reference proteome</keyword>
<dbReference type="GO" id="GO:0015031">
    <property type="term" value="P:protein transport"/>
    <property type="evidence" value="ECO:0007669"/>
    <property type="project" value="UniProtKB-KW"/>
</dbReference>
<feature type="region of interest" description="Disordered" evidence="7">
    <location>
        <begin position="124"/>
        <end position="147"/>
    </location>
</feature>
<feature type="compositionally biased region" description="Gly residues" evidence="7">
    <location>
        <begin position="568"/>
        <end position="577"/>
    </location>
</feature>
<sequence length="577" mass="58895">MSNTGICVLYKWPECWGLPSLSPACIQAEAYLRLCGASFAVETCSTSSSSPTGQLPALEQDAFIVAPAGDDEFGSALATIGVKYGSPLAGGGLVLSQPVLCEYVDRLMAGHFAVPATPRAAADSGAGGSSWSDAAKGQRKAPPPKVAPTAAELQFRRNSYYWLLGAGAAVAGYILLSGRYIQPGVQRAFAFAQLPMIVSTPSPRSRHGLARVTAPARLLSGWAHASWVAGTGAAAAAGRAAIWFLDSATWAGDLSYKWLLEGMVRLNRGMDGAISATPPLVKGHLARAAVEASPEGPHLMDSLSDKSPAQVGSIFKGLSSVAAAAKLDPLAAGGAGGAQADIVDQVDKALHAAYDRPDVPLQPAAAGEGLAGSKEQQLAQGQQAQGQRGVGARAVDATPEALRSVDLLRDGLVDQVGGDPAREEAEALRALESHEGLAAVLRSSDAAYRTTRRLAVASLAAVFETMGNFVTDVARRYRVPLPKYSWFKGKAVQLAQDTAISSFARIAGTGAAGLVARAVGAAPPAPAPAKPGNGGAAKQQEGGGERGEGGVAEPRNGGGEGQPQRGGQSAGTGRAQG</sequence>
<dbReference type="InterPro" id="IPR050931">
    <property type="entry name" value="Mito_Protein_Transport_Metaxin"/>
</dbReference>
<keyword evidence="8" id="KW-1133">Transmembrane helix</keyword>
<evidence type="ECO:0000256" key="5">
    <source>
        <dbReference type="ARBA" id="ARBA00023128"/>
    </source>
</evidence>
<evidence type="ECO:0000256" key="6">
    <source>
        <dbReference type="ARBA" id="ARBA00023136"/>
    </source>
</evidence>
<dbReference type="EMBL" id="PGGS01000005">
    <property type="protein sequence ID" value="PNH12717.1"/>
    <property type="molecule type" value="Genomic_DNA"/>
</dbReference>
<evidence type="ECO:0000256" key="3">
    <source>
        <dbReference type="ARBA" id="ARBA00022787"/>
    </source>
</evidence>
<evidence type="ECO:0000256" key="4">
    <source>
        <dbReference type="ARBA" id="ARBA00022927"/>
    </source>
</evidence>
<organism evidence="10 11">
    <name type="scientific">Tetrabaena socialis</name>
    <dbReference type="NCBI Taxonomy" id="47790"/>
    <lineage>
        <taxon>Eukaryota</taxon>
        <taxon>Viridiplantae</taxon>
        <taxon>Chlorophyta</taxon>
        <taxon>core chlorophytes</taxon>
        <taxon>Chlorophyceae</taxon>
        <taxon>CS clade</taxon>
        <taxon>Chlamydomonadales</taxon>
        <taxon>Tetrabaenaceae</taxon>
        <taxon>Tetrabaena</taxon>
    </lineage>
</organism>
<gene>
    <name evidence="10" type="ORF">TSOC_000395</name>
</gene>
<feature type="compositionally biased region" description="Low complexity" evidence="7">
    <location>
        <begin position="124"/>
        <end position="135"/>
    </location>
</feature>
<feature type="region of interest" description="Disordered" evidence="7">
    <location>
        <begin position="523"/>
        <end position="577"/>
    </location>
</feature>
<evidence type="ECO:0000256" key="1">
    <source>
        <dbReference type="ARBA" id="ARBA00004294"/>
    </source>
</evidence>
<evidence type="ECO:0000313" key="10">
    <source>
        <dbReference type="EMBL" id="PNH12717.1"/>
    </source>
</evidence>
<dbReference type="GO" id="GO:0001401">
    <property type="term" value="C:SAM complex"/>
    <property type="evidence" value="ECO:0007669"/>
    <property type="project" value="InterPro"/>
</dbReference>
<dbReference type="AlphaFoldDB" id="A0A2J8AJM1"/>
<accession>A0A2J8AJM1</accession>
<dbReference type="OrthoDB" id="5835136at2759"/>
<evidence type="ECO:0000259" key="9">
    <source>
        <dbReference type="Pfam" id="PF10568"/>
    </source>
</evidence>
<dbReference type="Pfam" id="PF10568">
    <property type="entry name" value="Tom37"/>
    <property type="match status" value="1"/>
</dbReference>
<keyword evidence="6 8" id="KW-0472">Membrane</keyword>
<feature type="region of interest" description="Disordered" evidence="7">
    <location>
        <begin position="359"/>
        <end position="394"/>
    </location>
</feature>
<keyword evidence="4" id="KW-0653">Protein transport</keyword>
<evidence type="ECO:0000256" key="7">
    <source>
        <dbReference type="SAM" id="MobiDB-lite"/>
    </source>
</evidence>
<dbReference type="CDD" id="cd03054">
    <property type="entry name" value="GST_N_Metaxin"/>
    <property type="match status" value="1"/>
</dbReference>
<dbReference type="InterPro" id="IPR019564">
    <property type="entry name" value="Sam37/metaxin_N"/>
</dbReference>
<keyword evidence="3" id="KW-1000">Mitochondrion outer membrane</keyword>
<reference evidence="10 11" key="1">
    <citation type="journal article" date="2017" name="Mol. Biol. Evol.">
        <title>The 4-celled Tetrabaena socialis nuclear genome reveals the essential components for genetic control of cell number at the origin of multicellularity in the volvocine lineage.</title>
        <authorList>
            <person name="Featherston J."/>
            <person name="Arakaki Y."/>
            <person name="Hanschen E.R."/>
            <person name="Ferris P.J."/>
            <person name="Michod R.E."/>
            <person name="Olson B.J.S.C."/>
            <person name="Nozaki H."/>
            <person name="Durand P.M."/>
        </authorList>
    </citation>
    <scope>NUCLEOTIDE SEQUENCE [LARGE SCALE GENOMIC DNA]</scope>
    <source>
        <strain evidence="10 11">NIES-571</strain>
    </source>
</reference>
<dbReference type="PANTHER" id="PTHR12289:SF41">
    <property type="entry name" value="FAILED AXON CONNECTIONS-RELATED"/>
    <property type="match status" value="1"/>
</dbReference>
<dbReference type="PANTHER" id="PTHR12289">
    <property type="entry name" value="METAXIN RELATED"/>
    <property type="match status" value="1"/>
</dbReference>
<evidence type="ECO:0000256" key="8">
    <source>
        <dbReference type="SAM" id="Phobius"/>
    </source>
</evidence>
<comment type="caution">
    <text evidence="10">The sequence shown here is derived from an EMBL/GenBank/DDBJ whole genome shotgun (WGS) entry which is preliminary data.</text>
</comment>
<proteinExistence type="predicted"/>
<protein>
    <recommendedName>
        <fullName evidence="9">Mitochondrial outer membrane transport complex Sam37/metaxin N-terminal domain-containing protein</fullName>
    </recommendedName>
</protein>
<dbReference type="GO" id="GO:0006626">
    <property type="term" value="P:protein targeting to mitochondrion"/>
    <property type="evidence" value="ECO:0007669"/>
    <property type="project" value="TreeGrafter"/>
</dbReference>
<keyword evidence="2" id="KW-0813">Transport</keyword>
<keyword evidence="5" id="KW-0496">Mitochondrion</keyword>
<keyword evidence="8" id="KW-0812">Transmembrane</keyword>
<feature type="transmembrane region" description="Helical" evidence="8">
    <location>
        <begin position="160"/>
        <end position="181"/>
    </location>
</feature>
<feature type="compositionally biased region" description="Low complexity" evidence="7">
    <location>
        <begin position="376"/>
        <end position="394"/>
    </location>
</feature>
<feature type="domain" description="Mitochondrial outer membrane transport complex Sam37/metaxin N-terminal" evidence="9">
    <location>
        <begin position="25"/>
        <end position="62"/>
    </location>
</feature>
<evidence type="ECO:0000256" key="2">
    <source>
        <dbReference type="ARBA" id="ARBA00022448"/>
    </source>
</evidence>